<keyword evidence="13 17" id="KW-0408">Iron</keyword>
<sequence length="989" mass="108982">MVAGGLANVRLVTGDGLFTAHVPDEETWYIAHRILMPAFSPAAVQGMYDDMMDIVSQLVLKWERHGPEYAIDPVADFTRVTLDAIALCSMNYRLNSFYSEELHPFITALADFLYQCMTRASSLGIVNAIKVKAQVQFEEDQRILNSLIDEVLEERKAHPVDKNDLLNLMLNGVDKETGKKLPEQTIKHNLVTFFVAGHETTSGMLTFAMYHLIKNPETIRKLREEIDEMIGDRVVSIKDVNKLPYLLAVMRETLRLTPSIPQRGTSPIEDTTLADGKYAIPKGMNIVVNVSAAHRDPLVWGDDADEFRPERMMEGKFEALPPNAWQPFGYGMRGCIGRAFAWQEVQLTLIALLQKFDFVFHDPSYDLHVKQTLSIKPAGLRIHAIPRAGKPRLLAVPSSTLLHDAGISKDHVQVGDADTSTKTPLYVLYGSNTGSSEAFARRVASAAPSHGFRASIGTLDSATSHIPTDGPVIIVTASYEGNPTDNAAQFIEWLTSMKGNEMSNVTYSVFGCGNRDWVQTYQRIPKLCDALLAERGAERLAPRGEGDAASGDFFESFDAWEAQLWDALSKKYQTAAINITTSGLSVEIVDSGTTRAEVLRQADATIGTVVENRILTAPGAPVKRHIEFELPEHMTYQAGDYLAILPINPARDVRRVLARFGLSAEQEIIVSSNGPTSLPTNKAVSLFTLFSGYVELAQPATKRDLGILADAAATEASRKSLNDYVETYAEQVFGRRLSVLDLLEEHPEITLPLSTFLSILPSMRIRQYSISSSPLWNPQHATLTVSVIESPALSGRTEPFLGVASNYLAALRSGDKVQLAVRASNVKFHPPSDPTVPLVMFCAGSGLAPMRGFLQERALQREAGRQVAKSLLFFGCRSPNEDFLYAESDIKAWIGLGVVDVRPAFSRLPQSSEGCKYVQDRAWQDRADIKAAYDAGCKFFVCGSGKVATGVKAVLIALIKENRPELDDGGIEELFHQITSDRYATDIFE</sequence>
<evidence type="ECO:0000256" key="14">
    <source>
        <dbReference type="ARBA" id="ARBA00023033"/>
    </source>
</evidence>
<dbReference type="PANTHER" id="PTHR19384">
    <property type="entry name" value="NITRIC OXIDE SYNTHASE-RELATED"/>
    <property type="match status" value="1"/>
</dbReference>
<name>M2QC50_CERS8</name>
<evidence type="ECO:0000256" key="2">
    <source>
        <dbReference type="ARBA" id="ARBA00001971"/>
    </source>
</evidence>
<keyword evidence="6 17" id="KW-0349">Heme</keyword>
<dbReference type="AlphaFoldDB" id="M2QC50"/>
<evidence type="ECO:0000256" key="12">
    <source>
        <dbReference type="ARBA" id="ARBA00023002"/>
    </source>
</evidence>
<organism evidence="20 21">
    <name type="scientific">Ceriporiopsis subvermispora (strain B)</name>
    <name type="common">White-rot fungus</name>
    <name type="synonym">Gelatoporia subvermispora</name>
    <dbReference type="NCBI Taxonomy" id="914234"/>
    <lineage>
        <taxon>Eukaryota</taxon>
        <taxon>Fungi</taxon>
        <taxon>Dikarya</taxon>
        <taxon>Basidiomycota</taxon>
        <taxon>Agaricomycotina</taxon>
        <taxon>Agaricomycetes</taxon>
        <taxon>Polyporales</taxon>
        <taxon>Gelatoporiaceae</taxon>
        <taxon>Gelatoporia</taxon>
    </lineage>
</organism>
<evidence type="ECO:0000259" key="18">
    <source>
        <dbReference type="PROSITE" id="PS50902"/>
    </source>
</evidence>
<keyword evidence="5" id="KW-0813">Transport</keyword>
<dbReference type="CDD" id="cd06206">
    <property type="entry name" value="bifunctional_CYPOR"/>
    <property type="match status" value="1"/>
</dbReference>
<dbReference type="PROSITE" id="PS51384">
    <property type="entry name" value="FAD_FR"/>
    <property type="match status" value="1"/>
</dbReference>
<dbReference type="SUPFAM" id="SSF52343">
    <property type="entry name" value="Ferredoxin reductase-like, C-terminal NADP-linked domain"/>
    <property type="match status" value="1"/>
</dbReference>
<dbReference type="InterPro" id="IPR008254">
    <property type="entry name" value="Flavodoxin/NO_synth"/>
</dbReference>
<dbReference type="GO" id="GO:0010181">
    <property type="term" value="F:FMN binding"/>
    <property type="evidence" value="ECO:0007669"/>
    <property type="project" value="InterPro"/>
</dbReference>
<evidence type="ECO:0000313" key="21">
    <source>
        <dbReference type="Proteomes" id="UP000016930"/>
    </source>
</evidence>
<proteinExistence type="inferred from homology"/>
<dbReference type="Gene3D" id="3.40.50.360">
    <property type="match status" value="1"/>
</dbReference>
<gene>
    <name evidence="20" type="ORF">CERSUDRAFT_158100</name>
</gene>
<dbReference type="InterPro" id="IPR001128">
    <property type="entry name" value="Cyt_P450"/>
</dbReference>
<evidence type="ECO:0008006" key="22">
    <source>
        <dbReference type="Google" id="ProtNLM"/>
    </source>
</evidence>
<dbReference type="InterPro" id="IPR003097">
    <property type="entry name" value="CysJ-like_FAD-binding"/>
</dbReference>
<dbReference type="InterPro" id="IPR002401">
    <property type="entry name" value="Cyt_P450_E_grp-I"/>
</dbReference>
<evidence type="ECO:0000256" key="4">
    <source>
        <dbReference type="ARBA" id="ARBA00010018"/>
    </source>
</evidence>
<evidence type="ECO:0000256" key="7">
    <source>
        <dbReference type="ARBA" id="ARBA00022630"/>
    </source>
</evidence>
<evidence type="ECO:0000313" key="20">
    <source>
        <dbReference type="EMBL" id="EMD34573.1"/>
    </source>
</evidence>
<keyword evidence="11" id="KW-0521">NADP</keyword>
<dbReference type="InterPro" id="IPR001433">
    <property type="entry name" value="OxRdtase_FAD/NAD-bd"/>
</dbReference>
<dbReference type="InterPro" id="IPR023206">
    <property type="entry name" value="Bifunctional_P450_P450_red"/>
</dbReference>
<dbReference type="GO" id="GO:0020037">
    <property type="term" value="F:heme binding"/>
    <property type="evidence" value="ECO:0007669"/>
    <property type="project" value="InterPro"/>
</dbReference>
<evidence type="ECO:0000256" key="11">
    <source>
        <dbReference type="ARBA" id="ARBA00022857"/>
    </source>
</evidence>
<keyword evidence="12" id="KW-0560">Oxidoreductase</keyword>
<accession>M2QC50</accession>
<dbReference type="PROSITE" id="PS00086">
    <property type="entry name" value="CYTOCHROME_P450"/>
    <property type="match status" value="1"/>
</dbReference>
<dbReference type="PRINTS" id="PR00463">
    <property type="entry name" value="EP450I"/>
</dbReference>
<comment type="catalytic activity">
    <reaction evidence="16">
        <text>2 oxidized [cytochrome P450] + NADPH = 2 reduced [cytochrome P450] + NADP(+) + H(+)</text>
        <dbReference type="Rhea" id="RHEA:24040"/>
        <dbReference type="Rhea" id="RHEA-COMP:14627"/>
        <dbReference type="Rhea" id="RHEA-COMP:14628"/>
        <dbReference type="ChEBI" id="CHEBI:15378"/>
        <dbReference type="ChEBI" id="CHEBI:55376"/>
        <dbReference type="ChEBI" id="CHEBI:57783"/>
        <dbReference type="ChEBI" id="CHEBI:58349"/>
        <dbReference type="ChEBI" id="CHEBI:60344"/>
        <dbReference type="EC" id="1.6.2.4"/>
    </reaction>
</comment>
<dbReference type="GO" id="GO:0070330">
    <property type="term" value="F:aromatase activity"/>
    <property type="evidence" value="ECO:0007669"/>
    <property type="project" value="InterPro"/>
</dbReference>
<dbReference type="InterPro" id="IPR017927">
    <property type="entry name" value="FAD-bd_FR_type"/>
</dbReference>
<dbReference type="InterPro" id="IPR023173">
    <property type="entry name" value="NADPH_Cyt_P450_Rdtase_alpha"/>
</dbReference>
<evidence type="ECO:0000256" key="8">
    <source>
        <dbReference type="ARBA" id="ARBA00022643"/>
    </source>
</evidence>
<evidence type="ECO:0000256" key="3">
    <source>
        <dbReference type="ARBA" id="ARBA00001974"/>
    </source>
</evidence>
<dbReference type="FunFam" id="1.10.630.10:FF:000040">
    <property type="entry name" value="Bifunctional cytochrome P450/NADPH--P450 reductase"/>
    <property type="match status" value="1"/>
</dbReference>
<evidence type="ECO:0000256" key="13">
    <source>
        <dbReference type="ARBA" id="ARBA00023004"/>
    </source>
</evidence>
<reference evidence="20 21" key="1">
    <citation type="journal article" date="2012" name="Proc. Natl. Acad. Sci. U.S.A.">
        <title>Comparative genomics of Ceriporiopsis subvermispora and Phanerochaete chrysosporium provide insight into selective ligninolysis.</title>
        <authorList>
            <person name="Fernandez-Fueyo E."/>
            <person name="Ruiz-Duenas F.J."/>
            <person name="Ferreira P."/>
            <person name="Floudas D."/>
            <person name="Hibbett D.S."/>
            <person name="Canessa P."/>
            <person name="Larrondo L.F."/>
            <person name="James T.Y."/>
            <person name="Seelenfreund D."/>
            <person name="Lobos S."/>
            <person name="Polanco R."/>
            <person name="Tello M."/>
            <person name="Honda Y."/>
            <person name="Watanabe T."/>
            <person name="Watanabe T."/>
            <person name="Ryu J.S."/>
            <person name="Kubicek C.P."/>
            <person name="Schmoll M."/>
            <person name="Gaskell J."/>
            <person name="Hammel K.E."/>
            <person name="St John F.J."/>
            <person name="Vanden Wymelenberg A."/>
            <person name="Sabat G."/>
            <person name="Splinter BonDurant S."/>
            <person name="Syed K."/>
            <person name="Yadav J.S."/>
            <person name="Doddapaneni H."/>
            <person name="Subramanian V."/>
            <person name="Lavin J.L."/>
            <person name="Oguiza J.A."/>
            <person name="Perez G."/>
            <person name="Pisabarro A.G."/>
            <person name="Ramirez L."/>
            <person name="Santoyo F."/>
            <person name="Master E."/>
            <person name="Coutinho P.M."/>
            <person name="Henrissat B."/>
            <person name="Lombard V."/>
            <person name="Magnuson J.K."/>
            <person name="Kuees U."/>
            <person name="Hori C."/>
            <person name="Igarashi K."/>
            <person name="Samejima M."/>
            <person name="Held B.W."/>
            <person name="Barry K.W."/>
            <person name="LaButti K.M."/>
            <person name="Lapidus A."/>
            <person name="Lindquist E.A."/>
            <person name="Lucas S.M."/>
            <person name="Riley R."/>
            <person name="Salamov A.A."/>
            <person name="Hoffmeister D."/>
            <person name="Schwenk D."/>
            <person name="Hadar Y."/>
            <person name="Yarden O."/>
            <person name="de Vries R.P."/>
            <person name="Wiebenga A."/>
            <person name="Stenlid J."/>
            <person name="Eastwood D."/>
            <person name="Grigoriev I.V."/>
            <person name="Berka R.M."/>
            <person name="Blanchette R.A."/>
            <person name="Kersten P."/>
            <person name="Martinez A.T."/>
            <person name="Vicuna R."/>
            <person name="Cullen D."/>
        </authorList>
    </citation>
    <scope>NUCLEOTIDE SEQUENCE [LARGE SCALE GENOMIC DNA]</scope>
    <source>
        <strain evidence="20 21">B</strain>
    </source>
</reference>
<dbReference type="STRING" id="914234.M2QC50"/>
<dbReference type="GO" id="GO:0003958">
    <property type="term" value="F:NADPH-hemoprotein reductase activity"/>
    <property type="evidence" value="ECO:0007669"/>
    <property type="project" value="UniProtKB-EC"/>
</dbReference>
<dbReference type="FunFam" id="2.40.30.10:FF:000198">
    <property type="entry name" value="Bifunctional cytochrome P450/NADPH--P450 reductase"/>
    <property type="match status" value="1"/>
</dbReference>
<feature type="domain" description="Flavodoxin-like" evidence="18">
    <location>
        <begin position="425"/>
        <end position="565"/>
    </location>
</feature>
<evidence type="ECO:0000256" key="9">
    <source>
        <dbReference type="ARBA" id="ARBA00022723"/>
    </source>
</evidence>
<dbReference type="Gene3D" id="1.10.630.10">
    <property type="entry name" value="Cytochrome P450"/>
    <property type="match status" value="1"/>
</dbReference>
<dbReference type="PIRSF" id="PIRSF000209">
    <property type="entry name" value="Bifunctional_P450_P450R"/>
    <property type="match status" value="1"/>
</dbReference>
<feature type="domain" description="FAD-binding FR-type" evidence="19">
    <location>
        <begin position="602"/>
        <end position="831"/>
    </location>
</feature>
<dbReference type="Proteomes" id="UP000016930">
    <property type="component" value="Unassembled WGS sequence"/>
</dbReference>
<dbReference type="SUPFAM" id="SSF48264">
    <property type="entry name" value="Cytochrome P450"/>
    <property type="match status" value="1"/>
</dbReference>
<dbReference type="GO" id="GO:0005506">
    <property type="term" value="F:iron ion binding"/>
    <property type="evidence" value="ECO:0007669"/>
    <property type="project" value="InterPro"/>
</dbReference>
<evidence type="ECO:0000256" key="10">
    <source>
        <dbReference type="ARBA" id="ARBA00022827"/>
    </source>
</evidence>
<dbReference type="Gene3D" id="1.20.990.10">
    <property type="entry name" value="NADPH-cytochrome p450 Reductase, Chain A, domain 3"/>
    <property type="match status" value="1"/>
</dbReference>
<dbReference type="Gene3D" id="2.40.30.10">
    <property type="entry name" value="Translation factors"/>
    <property type="match status" value="1"/>
</dbReference>
<dbReference type="GO" id="GO:0050660">
    <property type="term" value="F:flavin adenine dinucleotide binding"/>
    <property type="evidence" value="ECO:0007669"/>
    <property type="project" value="TreeGrafter"/>
</dbReference>
<dbReference type="Pfam" id="PF00067">
    <property type="entry name" value="p450"/>
    <property type="match status" value="1"/>
</dbReference>
<dbReference type="PROSITE" id="PS50902">
    <property type="entry name" value="FLAVODOXIN_LIKE"/>
    <property type="match status" value="1"/>
</dbReference>
<dbReference type="Pfam" id="PF00175">
    <property type="entry name" value="NAD_binding_1"/>
    <property type="match status" value="1"/>
</dbReference>
<keyword evidence="10" id="KW-0274">FAD</keyword>
<dbReference type="EMBL" id="KB445802">
    <property type="protein sequence ID" value="EMD34573.1"/>
    <property type="molecule type" value="Genomic_DNA"/>
</dbReference>
<dbReference type="OrthoDB" id="1470350at2759"/>
<evidence type="ECO:0000256" key="17">
    <source>
        <dbReference type="PIRSR" id="PIRSR000209-1"/>
    </source>
</evidence>
<dbReference type="SUPFAM" id="SSF52218">
    <property type="entry name" value="Flavoproteins"/>
    <property type="match status" value="1"/>
</dbReference>
<dbReference type="Pfam" id="PF00667">
    <property type="entry name" value="FAD_binding_1"/>
    <property type="match status" value="1"/>
</dbReference>
<dbReference type="Pfam" id="PF00258">
    <property type="entry name" value="Flavodoxin_1"/>
    <property type="match status" value="1"/>
</dbReference>
<keyword evidence="8" id="KW-0288">FMN</keyword>
<dbReference type="PRINTS" id="PR00385">
    <property type="entry name" value="P450"/>
</dbReference>
<dbReference type="HOGENOM" id="CLU_001570_7_0_1"/>
<evidence type="ECO:0000259" key="19">
    <source>
        <dbReference type="PROSITE" id="PS51384"/>
    </source>
</evidence>
<evidence type="ECO:0000256" key="6">
    <source>
        <dbReference type="ARBA" id="ARBA00022617"/>
    </source>
</evidence>
<comment type="similarity">
    <text evidence="4">In the N-terminal section; belongs to the cytochrome P450 family.</text>
</comment>
<dbReference type="GO" id="GO:0005829">
    <property type="term" value="C:cytosol"/>
    <property type="evidence" value="ECO:0007669"/>
    <property type="project" value="TreeGrafter"/>
</dbReference>
<dbReference type="InterPro" id="IPR036396">
    <property type="entry name" value="Cyt_P450_sf"/>
</dbReference>
<dbReference type="InterPro" id="IPR029039">
    <property type="entry name" value="Flavoprotein-like_sf"/>
</dbReference>
<evidence type="ECO:0000256" key="1">
    <source>
        <dbReference type="ARBA" id="ARBA00001917"/>
    </source>
</evidence>
<dbReference type="InterPro" id="IPR017972">
    <property type="entry name" value="Cyt_P450_CS"/>
</dbReference>
<dbReference type="Gene3D" id="3.40.50.80">
    <property type="entry name" value="Nucleotide-binding domain of ferredoxin-NADP reductase (FNR) module"/>
    <property type="match status" value="1"/>
</dbReference>
<feature type="binding site" description="axial binding residue" evidence="17">
    <location>
        <position position="335"/>
    </location>
    <ligand>
        <name>heme</name>
        <dbReference type="ChEBI" id="CHEBI:30413"/>
    </ligand>
    <ligandPart>
        <name>Fe</name>
        <dbReference type="ChEBI" id="CHEBI:18248"/>
    </ligandPart>
</feature>
<keyword evidence="21" id="KW-1185">Reference proteome</keyword>
<keyword evidence="14" id="KW-0503">Monooxygenase</keyword>
<dbReference type="InterPro" id="IPR017938">
    <property type="entry name" value="Riboflavin_synthase-like_b-brl"/>
</dbReference>
<dbReference type="PANTHER" id="PTHR19384:SF127">
    <property type="entry name" value="BIFUNCTIONAL CYTOCHROME P450_NADPH--P450 REDUCTASE"/>
    <property type="match status" value="1"/>
</dbReference>
<comment type="catalytic activity">
    <reaction evidence="15">
        <text>an organic molecule + reduced [NADPH--hemoprotein reductase] + O2 = an alcohol + oxidized [NADPH--hemoprotein reductase] + H2O + H(+)</text>
        <dbReference type="Rhea" id="RHEA:17149"/>
        <dbReference type="Rhea" id="RHEA-COMP:11964"/>
        <dbReference type="Rhea" id="RHEA-COMP:11965"/>
        <dbReference type="ChEBI" id="CHEBI:15377"/>
        <dbReference type="ChEBI" id="CHEBI:15378"/>
        <dbReference type="ChEBI" id="CHEBI:15379"/>
        <dbReference type="ChEBI" id="CHEBI:30879"/>
        <dbReference type="ChEBI" id="CHEBI:57618"/>
        <dbReference type="ChEBI" id="CHEBI:58210"/>
        <dbReference type="ChEBI" id="CHEBI:142491"/>
        <dbReference type="EC" id="1.14.14.1"/>
    </reaction>
</comment>
<comment type="cofactor">
    <cofactor evidence="1">
        <name>FMN</name>
        <dbReference type="ChEBI" id="CHEBI:58210"/>
    </cofactor>
</comment>
<dbReference type="CDD" id="cd11068">
    <property type="entry name" value="CYP120A1"/>
    <property type="match status" value="1"/>
</dbReference>
<protein>
    <recommendedName>
        <fullName evidence="22">Cytochrome P450</fullName>
    </recommendedName>
</protein>
<keyword evidence="7" id="KW-0285">Flavoprotein</keyword>
<evidence type="ECO:0000256" key="15">
    <source>
        <dbReference type="ARBA" id="ARBA00047827"/>
    </source>
</evidence>
<comment type="cofactor">
    <cofactor evidence="2 17">
        <name>heme</name>
        <dbReference type="ChEBI" id="CHEBI:30413"/>
    </cofactor>
</comment>
<evidence type="ECO:0000256" key="5">
    <source>
        <dbReference type="ARBA" id="ARBA00022448"/>
    </source>
</evidence>
<dbReference type="SUPFAM" id="SSF63380">
    <property type="entry name" value="Riboflavin synthase domain-like"/>
    <property type="match status" value="1"/>
</dbReference>
<keyword evidence="9 17" id="KW-0479">Metal-binding</keyword>
<dbReference type="InterPro" id="IPR039261">
    <property type="entry name" value="FNR_nucleotide-bd"/>
</dbReference>
<comment type="cofactor">
    <cofactor evidence="3">
        <name>FAD</name>
        <dbReference type="ChEBI" id="CHEBI:57692"/>
    </cofactor>
</comment>
<evidence type="ECO:0000256" key="16">
    <source>
        <dbReference type="ARBA" id="ARBA00049342"/>
    </source>
</evidence>